<sequence length="330" mass="34902">MAEWLYEAGIGEARAALVENDEIIEARIERDGEGPRIGAILAATLVDAGRGGKGALVALDWPGTPPATLTEVPPATSIGATLIVEVTRMALRERGRDKPARARLAEAGAAIADGPDLRARIAATGAPVVDLRPIDADRLEQAGWSELIDHVRAGHWPFTGGALWVDATPAMLLIDIDGEGNAFALAQAGAKTAAHVIRCCDVGGSIGIDFPSLGGRAERLAIDALVDQYLPQPFERTGVNGFGLMQIIRRRDRPSLIEQVRFDPVATDAGLLLRHAERAVGAGVLQLTARPAVIEHIAGRPEWVDALQKRTGRPVTMIADAEVKGVGHAQ</sequence>
<protein>
    <submittedName>
        <fullName evidence="1">Ribonuclease</fullName>
    </submittedName>
</protein>
<gene>
    <name evidence="1" type="ORF">CDQ91_13145</name>
</gene>
<accession>A0A246JQH8</accession>
<evidence type="ECO:0000313" key="1">
    <source>
        <dbReference type="EMBL" id="OWQ95245.1"/>
    </source>
</evidence>
<dbReference type="Proteomes" id="UP000197097">
    <property type="component" value="Unassembled WGS sequence"/>
</dbReference>
<name>A0A246JQH8_9SPHN</name>
<dbReference type="EMBL" id="NISJ01000007">
    <property type="protein sequence ID" value="OWQ95245.1"/>
    <property type="molecule type" value="Genomic_DNA"/>
</dbReference>
<dbReference type="OrthoDB" id="7403919at2"/>
<reference evidence="1 2" key="1">
    <citation type="journal article" date="2002" name="Int. J. Syst. Evol. Microbiol.">
        <title>Sphingopyxis witflariensis sp. nov., isolated from activated sludge.</title>
        <authorList>
            <person name="Kampfer P."/>
            <person name="Witzenberger R."/>
            <person name="Denner E.B."/>
            <person name="Busse H.J."/>
            <person name="Neef A."/>
        </authorList>
    </citation>
    <scope>NUCLEOTIDE SEQUENCE [LARGE SCALE GENOMIC DNA]</scope>
    <source>
        <strain evidence="1 2">DSM 14551</strain>
    </source>
</reference>
<evidence type="ECO:0000313" key="2">
    <source>
        <dbReference type="Proteomes" id="UP000197097"/>
    </source>
</evidence>
<organism evidence="1 2">
    <name type="scientific">Sphingopyxis witflariensis</name>
    <dbReference type="NCBI Taxonomy" id="173675"/>
    <lineage>
        <taxon>Bacteria</taxon>
        <taxon>Pseudomonadati</taxon>
        <taxon>Pseudomonadota</taxon>
        <taxon>Alphaproteobacteria</taxon>
        <taxon>Sphingomonadales</taxon>
        <taxon>Sphingomonadaceae</taxon>
        <taxon>Sphingopyxis</taxon>
    </lineage>
</organism>
<keyword evidence="2" id="KW-1185">Reference proteome</keyword>
<comment type="caution">
    <text evidence="1">The sequence shown here is derived from an EMBL/GenBank/DDBJ whole genome shotgun (WGS) entry which is preliminary data.</text>
</comment>
<dbReference type="AlphaFoldDB" id="A0A246JQH8"/>
<proteinExistence type="predicted"/>
<dbReference type="RefSeq" id="WP_088473204.1">
    <property type="nucleotide sequence ID" value="NZ_NISJ01000007.1"/>
</dbReference>